<feature type="compositionally biased region" description="Acidic residues" evidence="4">
    <location>
        <begin position="236"/>
        <end position="250"/>
    </location>
</feature>
<comment type="subcellular location">
    <subcellularLocation>
        <location evidence="1">Nucleus</location>
    </subcellularLocation>
</comment>
<dbReference type="STRING" id="2018661.A0A2A2LDD7"/>
<feature type="region of interest" description="Disordered" evidence="4">
    <location>
        <begin position="791"/>
        <end position="897"/>
    </location>
</feature>
<organism evidence="6 7">
    <name type="scientific">Diploscapter pachys</name>
    <dbReference type="NCBI Taxonomy" id="2018661"/>
    <lineage>
        <taxon>Eukaryota</taxon>
        <taxon>Metazoa</taxon>
        <taxon>Ecdysozoa</taxon>
        <taxon>Nematoda</taxon>
        <taxon>Chromadorea</taxon>
        <taxon>Rhabditida</taxon>
        <taxon>Rhabditina</taxon>
        <taxon>Rhabditomorpha</taxon>
        <taxon>Rhabditoidea</taxon>
        <taxon>Rhabditidae</taxon>
        <taxon>Diploscapter</taxon>
    </lineage>
</organism>
<keyword evidence="7" id="KW-1185">Reference proteome</keyword>
<dbReference type="PROSITE" id="PS50172">
    <property type="entry name" value="BRCT"/>
    <property type="match status" value="2"/>
</dbReference>
<feature type="compositionally biased region" description="Basic and acidic residues" evidence="4">
    <location>
        <begin position="389"/>
        <end position="400"/>
    </location>
</feature>
<feature type="domain" description="BRCT" evidence="5">
    <location>
        <begin position="897"/>
        <end position="1007"/>
    </location>
</feature>
<feature type="compositionally biased region" description="Polar residues" evidence="4">
    <location>
        <begin position="844"/>
        <end position="857"/>
    </location>
</feature>
<dbReference type="GO" id="GO:0045944">
    <property type="term" value="P:positive regulation of transcription by RNA polymerase II"/>
    <property type="evidence" value="ECO:0007669"/>
    <property type="project" value="TreeGrafter"/>
</dbReference>
<sequence>MDESSSTSNGNGTEASEQALEQGSNGTGTGLTGTGMSLFGGSSLQKKSLFGMSAPAPLDLDMTAVAEQESSNKNGTASESADEVSNGGNGNGQIGEKDPEAAEDPQTEQSEQGEENADDSEGSGDKKDKDWFEEPQQLQAEQKNSDEVVPATKEITSPIQKVDQPATAVQDVQEEEMEEAKALLEDSQDEPEQEDGQEEDQIDEEKKLEQEEEPMVADANIVETAETEKEDRKQGDEDETEDELEVDEQQSESGEANKSAEKQPEEEEEETEKAESPAQKTPPRRSTRGAAAATPQSVKVASKQPTPKGTPAATKKSVSASTTPASTRKSAIKAKTPVEEEEHKEEATSTRQTRRSATKATPVSAKGTPQATPSATATPPKSSRSTRGKATEEKQEEKKTPASTPATKKTPGRKPASAKDESTSSASVPVTPASGKKQPSSAKKTPASAKKEKDKKADGSAAGSSEEDPYSLDQAFDQHPEMLRNIHFDVKSFNEVKYSKVGNKSNEDSASKYQQTEKTAEQRVATLGDLIPKARQSASLSDLTPGRRKSTITPSPRKSASAKQADSSMDDDEDAQPKRGRKKKAGEELESSSGSSAKRAKIEEPALEPPKLNAEEQWSVDHPGDEHAPHAPGARVFALYGKVYYPAIIVANRDGLGRFKVYFLEDQIVKPTPPASIIPLRALVADKTCLAVVDGDEMPQFVRILACPNAASAVEWEKSIFEVEPENENEDESPEPKELVELLSFKGIYANLGCCRVHWTKLTLDMHEWKEYIKLKSNEMTDIIAENISTTEDRNKRRSRATAAAASADVSQSSTPLAGARQTSKGSAKKTPSVTKSTTPSASNATPKTPAIQSQASGKKRGRPFKKEVESAEEEMQDEEMEVEQPSAKKSPSKHRESEKVFAGKMFILTSAMRSTANADPAAQANANTFKKKAMTEYILEQGGLVFDDFAQFDANPQHCGFLISDMHYRTHKYLTALAKCVPCVSHKWINACREKKKLLDHLPYLLSAGVSIVDGKTYPLPSPDMCGQLLHGKKIFVHSTHLPINEKTMSFQQIWQPLVRLLGATVLDSIDAMETGPHSLDIMVTDNSATEEVRQKVQDAGAAVVSSEWLIQGIIMSILPAFDAHPRFRYDGGNPVPVIQSSNAK</sequence>
<dbReference type="Pfam" id="PF24680">
    <property type="entry name" value="SH3_Hsr9"/>
    <property type="match status" value="1"/>
</dbReference>
<feature type="compositionally biased region" description="Low complexity" evidence="4">
    <location>
        <begin position="436"/>
        <end position="448"/>
    </location>
</feature>
<dbReference type="InterPro" id="IPR001357">
    <property type="entry name" value="BRCT_dom"/>
</dbReference>
<dbReference type="SUPFAM" id="SSF52113">
    <property type="entry name" value="BRCT domain"/>
    <property type="match status" value="2"/>
</dbReference>
<feature type="compositionally biased region" description="Basic and acidic residues" evidence="4">
    <location>
        <begin position="449"/>
        <end position="458"/>
    </location>
</feature>
<keyword evidence="3" id="KW-0539">Nucleus</keyword>
<accession>A0A2A2LDD7</accession>
<dbReference type="Gene3D" id="3.40.50.10190">
    <property type="entry name" value="BRCT domain"/>
    <property type="match status" value="2"/>
</dbReference>
<dbReference type="CDD" id="cd17745">
    <property type="entry name" value="BRCT_p53bp1_rpt1"/>
    <property type="match status" value="1"/>
</dbReference>
<feature type="compositionally biased region" description="Low complexity" evidence="4">
    <location>
        <begin position="368"/>
        <end position="385"/>
    </location>
</feature>
<feature type="compositionally biased region" description="Basic and acidic residues" evidence="4">
    <location>
        <begin position="123"/>
        <end position="132"/>
    </location>
</feature>
<evidence type="ECO:0000256" key="4">
    <source>
        <dbReference type="SAM" id="MobiDB-lite"/>
    </source>
</evidence>
<proteinExistence type="predicted"/>
<dbReference type="EMBL" id="LIAE01006873">
    <property type="protein sequence ID" value="PAV84281.1"/>
    <property type="molecule type" value="Genomic_DNA"/>
</dbReference>
<feature type="domain" description="BRCT" evidence="5">
    <location>
        <begin position="1026"/>
        <end position="1115"/>
    </location>
</feature>
<keyword evidence="2" id="KW-0227">DNA damage</keyword>
<feature type="region of interest" description="Disordered" evidence="4">
    <location>
        <begin position="61"/>
        <end position="478"/>
    </location>
</feature>
<feature type="compositionally biased region" description="Basic and acidic residues" evidence="4">
    <location>
        <begin position="226"/>
        <end position="235"/>
    </location>
</feature>
<dbReference type="AlphaFoldDB" id="A0A2A2LDD7"/>
<feature type="compositionally biased region" description="Acidic residues" evidence="4">
    <location>
        <begin position="101"/>
        <end position="122"/>
    </location>
</feature>
<feature type="compositionally biased region" description="Polar residues" evidence="4">
    <location>
        <begin position="1"/>
        <end position="22"/>
    </location>
</feature>
<evidence type="ECO:0000256" key="1">
    <source>
        <dbReference type="ARBA" id="ARBA00004123"/>
    </source>
</evidence>
<evidence type="ECO:0000259" key="5">
    <source>
        <dbReference type="PROSITE" id="PS50172"/>
    </source>
</evidence>
<dbReference type="InterPro" id="IPR047252">
    <property type="entry name" value="TP53BP1-like"/>
</dbReference>
<feature type="compositionally biased region" description="Polar residues" evidence="4">
    <location>
        <begin position="551"/>
        <end position="567"/>
    </location>
</feature>
<evidence type="ECO:0000256" key="3">
    <source>
        <dbReference type="ARBA" id="ARBA00023242"/>
    </source>
</evidence>
<feature type="compositionally biased region" description="Low complexity" evidence="4">
    <location>
        <begin position="801"/>
        <end position="814"/>
    </location>
</feature>
<reference evidence="6 7" key="1">
    <citation type="journal article" date="2017" name="Curr. Biol.">
        <title>Genome architecture and evolution of a unichromosomal asexual nematode.</title>
        <authorList>
            <person name="Fradin H."/>
            <person name="Zegar C."/>
            <person name="Gutwein M."/>
            <person name="Lucas J."/>
            <person name="Kovtun M."/>
            <person name="Corcoran D."/>
            <person name="Baugh L.R."/>
            <person name="Kiontke K."/>
            <person name="Gunsalus K."/>
            <person name="Fitch D.H."/>
            <person name="Piano F."/>
        </authorList>
    </citation>
    <scope>NUCLEOTIDE SEQUENCE [LARGE SCALE GENOMIC DNA]</scope>
    <source>
        <strain evidence="6">PF1309</strain>
    </source>
</reference>
<evidence type="ECO:0000313" key="6">
    <source>
        <dbReference type="EMBL" id="PAV84281.1"/>
    </source>
</evidence>
<dbReference type="PANTHER" id="PTHR15321">
    <property type="entry name" value="TUMOR SUPPRESSOR P53-BINDING PROTEIN 1"/>
    <property type="match status" value="1"/>
</dbReference>
<feature type="compositionally biased region" description="Polar residues" evidence="4">
    <location>
        <begin position="68"/>
        <end position="79"/>
    </location>
</feature>
<evidence type="ECO:0000313" key="7">
    <source>
        <dbReference type="Proteomes" id="UP000218231"/>
    </source>
</evidence>
<dbReference type="PANTHER" id="PTHR15321:SF3">
    <property type="entry name" value="TP53-BINDING PROTEIN 1"/>
    <property type="match status" value="1"/>
</dbReference>
<feature type="region of interest" description="Disordered" evidence="4">
    <location>
        <begin position="1"/>
        <end position="42"/>
    </location>
</feature>
<feature type="compositionally biased region" description="Low complexity" evidence="4">
    <location>
        <begin position="829"/>
        <end position="843"/>
    </location>
</feature>
<protein>
    <recommendedName>
        <fullName evidence="5">BRCT domain-containing protein</fullName>
    </recommendedName>
</protein>
<dbReference type="GO" id="GO:0042393">
    <property type="term" value="F:histone binding"/>
    <property type="evidence" value="ECO:0007669"/>
    <property type="project" value="TreeGrafter"/>
</dbReference>
<feature type="region of interest" description="Disordered" evidence="4">
    <location>
        <begin position="499"/>
        <end position="612"/>
    </location>
</feature>
<dbReference type="CDD" id="cd17724">
    <property type="entry name" value="BRCT_p53bp1_rpt2"/>
    <property type="match status" value="1"/>
</dbReference>
<dbReference type="InterPro" id="IPR036420">
    <property type="entry name" value="BRCT_dom_sf"/>
</dbReference>
<feature type="compositionally biased region" description="Polar residues" evidence="4">
    <location>
        <begin position="294"/>
        <end position="307"/>
    </location>
</feature>
<dbReference type="InterPro" id="IPR047250">
    <property type="entry name" value="BRCT_p53bp1-like_rpt2"/>
</dbReference>
<name>A0A2A2LDD7_9BILA</name>
<gene>
    <name evidence="6" type="ORF">WR25_16862</name>
</gene>
<feature type="compositionally biased region" description="Acidic residues" evidence="4">
    <location>
        <begin position="186"/>
        <end position="203"/>
    </location>
</feature>
<feature type="compositionally biased region" description="Acidic residues" evidence="4">
    <location>
        <begin position="871"/>
        <end position="883"/>
    </location>
</feature>
<dbReference type="GO" id="GO:0005634">
    <property type="term" value="C:nucleus"/>
    <property type="evidence" value="ECO:0007669"/>
    <property type="project" value="UniProtKB-SubCell"/>
</dbReference>
<dbReference type="SMART" id="SM00292">
    <property type="entry name" value="BRCT"/>
    <property type="match status" value="2"/>
</dbReference>
<dbReference type="InterPro" id="IPR056492">
    <property type="entry name" value="SH3_Hsr9"/>
</dbReference>
<comment type="caution">
    <text evidence="6">The sequence shown here is derived from an EMBL/GenBank/DDBJ whole genome shotgun (WGS) entry which is preliminary data.</text>
</comment>
<dbReference type="OrthoDB" id="129353at2759"/>
<dbReference type="Pfam" id="PF18428">
    <property type="entry name" value="BRCT_3"/>
    <property type="match status" value="1"/>
</dbReference>
<feature type="compositionally biased region" description="Polar residues" evidence="4">
    <location>
        <begin position="316"/>
        <end position="329"/>
    </location>
</feature>
<dbReference type="InterPro" id="IPR047249">
    <property type="entry name" value="BRCT_p53bp1-like_rpt1"/>
</dbReference>
<dbReference type="Proteomes" id="UP000218231">
    <property type="component" value="Unassembled WGS sequence"/>
</dbReference>
<evidence type="ECO:0000256" key="2">
    <source>
        <dbReference type="ARBA" id="ARBA00022763"/>
    </source>
</evidence>
<dbReference type="Pfam" id="PF16770">
    <property type="entry name" value="RTT107_BRCT_5"/>
    <property type="match status" value="1"/>
</dbReference>
<dbReference type="GO" id="GO:0000077">
    <property type="term" value="P:DNA damage checkpoint signaling"/>
    <property type="evidence" value="ECO:0007669"/>
    <property type="project" value="TreeGrafter"/>
</dbReference>